<keyword evidence="1" id="KW-1133">Transmembrane helix</keyword>
<comment type="caution">
    <text evidence="2">The sequence shown here is derived from an EMBL/GenBank/DDBJ whole genome shotgun (WGS) entry which is preliminary data.</text>
</comment>
<dbReference type="EMBL" id="CAJHNH020002385">
    <property type="protein sequence ID" value="CAG5126559.1"/>
    <property type="molecule type" value="Genomic_DNA"/>
</dbReference>
<accession>A0A8S3ZBF4</accession>
<dbReference type="OrthoDB" id="6157797at2759"/>
<sequence length="64" mass="7378">MRNYTDNIHKSHLLLNMEVIVIFQWIIFTVLCQTIDVFGVVANIINVICFIKLGFKDPVNVSLL</sequence>
<feature type="non-terminal residue" evidence="2">
    <location>
        <position position="64"/>
    </location>
</feature>
<reference evidence="2" key="1">
    <citation type="submission" date="2021-04" db="EMBL/GenBank/DDBJ databases">
        <authorList>
            <consortium name="Molecular Ecology Group"/>
        </authorList>
    </citation>
    <scope>NUCLEOTIDE SEQUENCE</scope>
</reference>
<evidence type="ECO:0000313" key="2">
    <source>
        <dbReference type="EMBL" id="CAG5126559.1"/>
    </source>
</evidence>
<feature type="non-terminal residue" evidence="2">
    <location>
        <position position="1"/>
    </location>
</feature>
<protein>
    <submittedName>
        <fullName evidence="2">Uncharacterized protein</fullName>
    </submittedName>
</protein>
<dbReference type="Proteomes" id="UP000678393">
    <property type="component" value="Unassembled WGS sequence"/>
</dbReference>
<keyword evidence="3" id="KW-1185">Reference proteome</keyword>
<feature type="transmembrane region" description="Helical" evidence="1">
    <location>
        <begin position="12"/>
        <end position="31"/>
    </location>
</feature>
<organism evidence="2 3">
    <name type="scientific">Candidula unifasciata</name>
    <dbReference type="NCBI Taxonomy" id="100452"/>
    <lineage>
        <taxon>Eukaryota</taxon>
        <taxon>Metazoa</taxon>
        <taxon>Spiralia</taxon>
        <taxon>Lophotrochozoa</taxon>
        <taxon>Mollusca</taxon>
        <taxon>Gastropoda</taxon>
        <taxon>Heterobranchia</taxon>
        <taxon>Euthyneura</taxon>
        <taxon>Panpulmonata</taxon>
        <taxon>Eupulmonata</taxon>
        <taxon>Stylommatophora</taxon>
        <taxon>Helicina</taxon>
        <taxon>Helicoidea</taxon>
        <taxon>Geomitridae</taxon>
        <taxon>Candidula</taxon>
    </lineage>
</organism>
<evidence type="ECO:0000313" key="3">
    <source>
        <dbReference type="Proteomes" id="UP000678393"/>
    </source>
</evidence>
<gene>
    <name evidence="2" type="ORF">CUNI_LOCUS12117</name>
</gene>
<name>A0A8S3ZBF4_9EUPU</name>
<keyword evidence="1" id="KW-0812">Transmembrane</keyword>
<keyword evidence="1" id="KW-0472">Membrane</keyword>
<dbReference type="AlphaFoldDB" id="A0A8S3ZBF4"/>
<proteinExistence type="predicted"/>
<evidence type="ECO:0000256" key="1">
    <source>
        <dbReference type="SAM" id="Phobius"/>
    </source>
</evidence>